<evidence type="ECO:0000313" key="9">
    <source>
        <dbReference type="Proteomes" id="UP000198625"/>
    </source>
</evidence>
<accession>A0A1H3RJ72</accession>
<evidence type="ECO:0000256" key="7">
    <source>
        <dbReference type="HAMAP-Rule" id="MF_00108"/>
    </source>
</evidence>
<dbReference type="EC" id="2.7.7.60" evidence="7"/>
<protein>
    <recommendedName>
        <fullName evidence="7">2-C-methyl-D-erythritol 4-phosphate cytidylyltransferase</fullName>
        <ecNumber evidence="7">2.7.7.60</ecNumber>
    </recommendedName>
    <alternativeName>
        <fullName evidence="7">4-diphosphocytidyl-2C-methyl-D-erythritol synthase</fullName>
    </alternativeName>
    <alternativeName>
        <fullName evidence="7">MEP cytidylyltransferase</fullName>
        <shortName evidence="7">MCT</shortName>
    </alternativeName>
</protein>
<dbReference type="HAMAP" id="MF_00108">
    <property type="entry name" value="IspD"/>
    <property type="match status" value="1"/>
</dbReference>
<dbReference type="InterPro" id="IPR001228">
    <property type="entry name" value="IspD"/>
</dbReference>
<comment type="function">
    <text evidence="7">Catalyzes the formation of 4-diphosphocytidyl-2-C-methyl-D-erythritol from CTP and 2-C-methyl-D-erythritol 4-phosphate (MEP).</text>
</comment>
<dbReference type="GO" id="GO:0050518">
    <property type="term" value="F:2-C-methyl-D-erythritol 4-phosphate cytidylyltransferase activity"/>
    <property type="evidence" value="ECO:0007669"/>
    <property type="project" value="UniProtKB-UniRule"/>
</dbReference>
<dbReference type="EMBL" id="FNQE01000028">
    <property type="protein sequence ID" value="SDZ25680.1"/>
    <property type="molecule type" value="Genomic_DNA"/>
</dbReference>
<dbReference type="CDD" id="cd02516">
    <property type="entry name" value="CDP-ME_synthetase"/>
    <property type="match status" value="1"/>
</dbReference>
<dbReference type="InterPro" id="IPR018294">
    <property type="entry name" value="ISPD_synthase_CS"/>
</dbReference>
<evidence type="ECO:0000313" key="8">
    <source>
        <dbReference type="EMBL" id="SDZ25680.1"/>
    </source>
</evidence>
<dbReference type="Pfam" id="PF01128">
    <property type="entry name" value="IspD"/>
    <property type="match status" value="1"/>
</dbReference>
<dbReference type="RefSeq" id="WP_091731600.1">
    <property type="nucleotide sequence ID" value="NZ_FNQE01000028.1"/>
</dbReference>
<feature type="site" description="Transition state stabilizer" evidence="7">
    <location>
        <position position="20"/>
    </location>
</feature>
<evidence type="ECO:0000256" key="3">
    <source>
        <dbReference type="ARBA" id="ARBA00009789"/>
    </source>
</evidence>
<evidence type="ECO:0000256" key="1">
    <source>
        <dbReference type="ARBA" id="ARBA00001282"/>
    </source>
</evidence>
<name>A0A1H3RJ72_9FIRM</name>
<dbReference type="PANTHER" id="PTHR32125:SF4">
    <property type="entry name" value="2-C-METHYL-D-ERYTHRITOL 4-PHOSPHATE CYTIDYLYLTRANSFERASE, CHLOROPLASTIC"/>
    <property type="match status" value="1"/>
</dbReference>
<dbReference type="SUPFAM" id="SSF53448">
    <property type="entry name" value="Nucleotide-diphospho-sugar transferases"/>
    <property type="match status" value="1"/>
</dbReference>
<dbReference type="InterPro" id="IPR029044">
    <property type="entry name" value="Nucleotide-diphossugar_trans"/>
</dbReference>
<dbReference type="FunFam" id="3.90.550.10:FF:000003">
    <property type="entry name" value="2-C-methyl-D-erythritol 4-phosphate cytidylyltransferase"/>
    <property type="match status" value="1"/>
</dbReference>
<keyword evidence="5 7" id="KW-0548">Nucleotidyltransferase</keyword>
<gene>
    <name evidence="7" type="primary">ispD</name>
    <name evidence="8" type="ORF">SAMN05660462_02396</name>
</gene>
<feature type="site" description="Transition state stabilizer" evidence="7">
    <location>
        <position position="27"/>
    </location>
</feature>
<evidence type="ECO:0000256" key="2">
    <source>
        <dbReference type="ARBA" id="ARBA00004787"/>
    </source>
</evidence>
<evidence type="ECO:0000256" key="4">
    <source>
        <dbReference type="ARBA" id="ARBA00022679"/>
    </source>
</evidence>
<organism evidence="8 9">
    <name type="scientific">Proteiniborus ethanoligenes</name>
    <dbReference type="NCBI Taxonomy" id="415015"/>
    <lineage>
        <taxon>Bacteria</taxon>
        <taxon>Bacillati</taxon>
        <taxon>Bacillota</taxon>
        <taxon>Clostridia</taxon>
        <taxon>Eubacteriales</taxon>
        <taxon>Proteiniborus</taxon>
    </lineage>
</organism>
<keyword evidence="4 7" id="KW-0808">Transferase</keyword>
<dbReference type="Gene3D" id="3.90.550.10">
    <property type="entry name" value="Spore Coat Polysaccharide Biosynthesis Protein SpsA, Chain A"/>
    <property type="match status" value="1"/>
</dbReference>
<dbReference type="STRING" id="415015.SAMN05660462_02396"/>
<dbReference type="OrthoDB" id="9806837at2"/>
<feature type="site" description="Positions MEP for the nucleophilic attack" evidence="7">
    <location>
        <position position="216"/>
    </location>
</feature>
<dbReference type="UniPathway" id="UPA00056">
    <property type="reaction ID" value="UER00093"/>
</dbReference>
<dbReference type="NCBIfam" id="TIGR00453">
    <property type="entry name" value="ispD"/>
    <property type="match status" value="1"/>
</dbReference>
<feature type="site" description="Positions MEP for the nucleophilic attack" evidence="7">
    <location>
        <position position="160"/>
    </location>
</feature>
<dbReference type="InterPro" id="IPR050088">
    <property type="entry name" value="IspD/TarI_cytidylyltransf_bact"/>
</dbReference>
<keyword evidence="9" id="KW-1185">Reference proteome</keyword>
<dbReference type="InterPro" id="IPR034683">
    <property type="entry name" value="IspD/TarI"/>
</dbReference>
<dbReference type="AlphaFoldDB" id="A0A1H3RJ72"/>
<sequence length="230" mass="26074">MSYNGRYISVVIAASGMGKRMNADINKQYILLKGKPILAYTIEKFEKNEYIDEIIIVAREEEKQYCLEEVVKKYNFSKVINIVSGGDERQDSVYEGLKAVNKSCSIVLIHDGVRPFIRDVDILNSIDAAIKYGSSVIGTRVKDTIKIVDRNNHIVDTPDRRILWAVQTPQTFSYELILKAYKHAKDEGFIGTDDSMLVERLGHKVKIIEGSYANIKITTPEDLKLAELLL</sequence>
<evidence type="ECO:0000256" key="6">
    <source>
        <dbReference type="ARBA" id="ARBA00023229"/>
    </source>
</evidence>
<comment type="similarity">
    <text evidence="3 7">Belongs to the IspD/TarI cytidylyltransferase family. IspD subfamily.</text>
</comment>
<dbReference type="PANTHER" id="PTHR32125">
    <property type="entry name" value="2-C-METHYL-D-ERYTHRITOL 4-PHOSPHATE CYTIDYLYLTRANSFERASE, CHLOROPLASTIC"/>
    <property type="match status" value="1"/>
</dbReference>
<dbReference type="GO" id="GO:0019288">
    <property type="term" value="P:isopentenyl diphosphate biosynthetic process, methylerythritol 4-phosphate pathway"/>
    <property type="evidence" value="ECO:0007669"/>
    <property type="project" value="UniProtKB-UniRule"/>
</dbReference>
<evidence type="ECO:0000256" key="5">
    <source>
        <dbReference type="ARBA" id="ARBA00022695"/>
    </source>
</evidence>
<proteinExistence type="inferred from homology"/>
<dbReference type="Proteomes" id="UP000198625">
    <property type="component" value="Unassembled WGS sequence"/>
</dbReference>
<dbReference type="PROSITE" id="PS01295">
    <property type="entry name" value="ISPD"/>
    <property type="match status" value="1"/>
</dbReference>
<comment type="pathway">
    <text evidence="2 7">Isoprenoid biosynthesis; isopentenyl diphosphate biosynthesis via DXP pathway; isopentenyl diphosphate from 1-deoxy-D-xylulose 5-phosphate: step 2/6.</text>
</comment>
<keyword evidence="6 7" id="KW-0414">Isoprene biosynthesis</keyword>
<reference evidence="8 9" key="1">
    <citation type="submission" date="2016-10" db="EMBL/GenBank/DDBJ databases">
        <authorList>
            <person name="de Groot N.N."/>
        </authorList>
    </citation>
    <scope>NUCLEOTIDE SEQUENCE [LARGE SCALE GENOMIC DNA]</scope>
    <source>
        <strain evidence="8 9">DSM 21650</strain>
    </source>
</reference>
<comment type="catalytic activity">
    <reaction evidence="1 7">
        <text>2-C-methyl-D-erythritol 4-phosphate + CTP + H(+) = 4-CDP-2-C-methyl-D-erythritol + diphosphate</text>
        <dbReference type="Rhea" id="RHEA:13429"/>
        <dbReference type="ChEBI" id="CHEBI:15378"/>
        <dbReference type="ChEBI" id="CHEBI:33019"/>
        <dbReference type="ChEBI" id="CHEBI:37563"/>
        <dbReference type="ChEBI" id="CHEBI:57823"/>
        <dbReference type="ChEBI" id="CHEBI:58262"/>
        <dbReference type="EC" id="2.7.7.60"/>
    </reaction>
</comment>